<dbReference type="Gene3D" id="3.90.25.10">
    <property type="entry name" value="UDP-galactose 4-epimerase, domain 1"/>
    <property type="match status" value="1"/>
</dbReference>
<gene>
    <name evidence="5" type="ORF">K505DRAFT_252367</name>
</gene>
<dbReference type="InterPro" id="IPR008030">
    <property type="entry name" value="NmrA-like"/>
</dbReference>
<reference evidence="5" key="1">
    <citation type="journal article" date="2020" name="Stud. Mycol.">
        <title>101 Dothideomycetes genomes: a test case for predicting lifestyles and emergence of pathogens.</title>
        <authorList>
            <person name="Haridas S."/>
            <person name="Albert R."/>
            <person name="Binder M."/>
            <person name="Bloem J."/>
            <person name="Labutti K."/>
            <person name="Salamov A."/>
            <person name="Andreopoulos B."/>
            <person name="Baker S."/>
            <person name="Barry K."/>
            <person name="Bills G."/>
            <person name="Bluhm B."/>
            <person name="Cannon C."/>
            <person name="Castanera R."/>
            <person name="Culley D."/>
            <person name="Daum C."/>
            <person name="Ezra D."/>
            <person name="Gonzalez J."/>
            <person name="Henrissat B."/>
            <person name="Kuo A."/>
            <person name="Liang C."/>
            <person name="Lipzen A."/>
            <person name="Lutzoni F."/>
            <person name="Magnuson J."/>
            <person name="Mondo S."/>
            <person name="Nolan M."/>
            <person name="Ohm R."/>
            <person name="Pangilinan J."/>
            <person name="Park H.-J."/>
            <person name="Ramirez L."/>
            <person name="Alfaro M."/>
            <person name="Sun H."/>
            <person name="Tritt A."/>
            <person name="Yoshinaga Y."/>
            <person name="Zwiers L.-H."/>
            <person name="Turgeon B."/>
            <person name="Goodwin S."/>
            <person name="Spatafora J."/>
            <person name="Crous P."/>
            <person name="Grigoriev I."/>
        </authorList>
    </citation>
    <scope>NUCLEOTIDE SEQUENCE</scope>
    <source>
        <strain evidence="5">CBS 109.77</strain>
    </source>
</reference>
<dbReference type="OrthoDB" id="300709at2759"/>
<keyword evidence="6" id="KW-1185">Reference proteome</keyword>
<dbReference type="Gene3D" id="3.40.50.720">
    <property type="entry name" value="NAD(P)-binding Rossmann-like Domain"/>
    <property type="match status" value="1"/>
</dbReference>
<dbReference type="PANTHER" id="PTHR42748">
    <property type="entry name" value="NITROGEN METABOLITE REPRESSION PROTEIN NMRA FAMILY MEMBER"/>
    <property type="match status" value="1"/>
</dbReference>
<sequence>MSTEKKILVVFGATGAQGGSVIQSLLSIPNSPYQIRAITRNPTSPRALALSSLGITLAAADLNDAASLTSVLTGAHAVFLVTDFWADISAPTQEIEQGRRAIDVLAAIPTLEHLIWSSLPSIKDASGGKYSAVVHFDGKTEVTEYIKGRHEKLWAKTTELWIAPYYQIWISNRVVFGPKKVIDDGREVFVLSSHAHGSVKVPMVDVKETGLVVSAILAKGQDLYTKTVSMIGCDSSSQAENLAMWGKYLDRDVLFNYISQQTTEEYLKNLGMPEYLVRDLVELPLALEEFEGRLYRKKGIVLANEVRAGRKLRGWEEYVKGENWEGFLKD</sequence>
<protein>
    <submittedName>
        <fullName evidence="5">NAD(P)-binding protein</fullName>
    </submittedName>
</protein>
<dbReference type="GO" id="GO:0016491">
    <property type="term" value="F:oxidoreductase activity"/>
    <property type="evidence" value="ECO:0007669"/>
    <property type="project" value="UniProtKB-KW"/>
</dbReference>
<dbReference type="Proteomes" id="UP000799757">
    <property type="component" value="Unassembled WGS sequence"/>
</dbReference>
<dbReference type="EMBL" id="MU002106">
    <property type="protein sequence ID" value="KAF2789893.1"/>
    <property type="molecule type" value="Genomic_DNA"/>
</dbReference>
<evidence type="ECO:0000313" key="5">
    <source>
        <dbReference type="EMBL" id="KAF2789893.1"/>
    </source>
</evidence>
<dbReference type="InterPro" id="IPR036291">
    <property type="entry name" value="NAD(P)-bd_dom_sf"/>
</dbReference>
<dbReference type="Pfam" id="PF05368">
    <property type="entry name" value="NmrA"/>
    <property type="match status" value="1"/>
</dbReference>
<accession>A0A6A6X158</accession>
<comment type="similarity">
    <text evidence="1">Belongs to the NmrA-type oxidoreductase family.</text>
</comment>
<evidence type="ECO:0000256" key="1">
    <source>
        <dbReference type="ARBA" id="ARBA00006328"/>
    </source>
</evidence>
<keyword evidence="2" id="KW-0521">NADP</keyword>
<evidence type="ECO:0000256" key="2">
    <source>
        <dbReference type="ARBA" id="ARBA00022857"/>
    </source>
</evidence>
<evidence type="ECO:0000313" key="6">
    <source>
        <dbReference type="Proteomes" id="UP000799757"/>
    </source>
</evidence>
<dbReference type="GO" id="GO:0005634">
    <property type="term" value="C:nucleus"/>
    <property type="evidence" value="ECO:0007669"/>
    <property type="project" value="TreeGrafter"/>
</dbReference>
<keyword evidence="3" id="KW-0560">Oxidoreductase</keyword>
<organism evidence="5 6">
    <name type="scientific">Melanomma pulvis-pyrius CBS 109.77</name>
    <dbReference type="NCBI Taxonomy" id="1314802"/>
    <lineage>
        <taxon>Eukaryota</taxon>
        <taxon>Fungi</taxon>
        <taxon>Dikarya</taxon>
        <taxon>Ascomycota</taxon>
        <taxon>Pezizomycotina</taxon>
        <taxon>Dothideomycetes</taxon>
        <taxon>Pleosporomycetidae</taxon>
        <taxon>Pleosporales</taxon>
        <taxon>Melanommataceae</taxon>
        <taxon>Melanomma</taxon>
    </lineage>
</organism>
<dbReference type="InterPro" id="IPR051164">
    <property type="entry name" value="NmrA-like_oxidored"/>
</dbReference>
<name>A0A6A6X158_9PLEO</name>
<evidence type="ECO:0000256" key="3">
    <source>
        <dbReference type="ARBA" id="ARBA00023002"/>
    </source>
</evidence>
<proteinExistence type="inferred from homology"/>
<dbReference type="SUPFAM" id="SSF51735">
    <property type="entry name" value="NAD(P)-binding Rossmann-fold domains"/>
    <property type="match status" value="1"/>
</dbReference>
<evidence type="ECO:0000259" key="4">
    <source>
        <dbReference type="Pfam" id="PF05368"/>
    </source>
</evidence>
<dbReference type="PANTHER" id="PTHR42748:SF30">
    <property type="entry name" value="NMRA-LIKE DOMAIN-CONTAINING PROTEIN"/>
    <property type="match status" value="1"/>
</dbReference>
<dbReference type="AlphaFoldDB" id="A0A6A6X158"/>
<feature type="domain" description="NmrA-like" evidence="4">
    <location>
        <begin position="5"/>
        <end position="318"/>
    </location>
</feature>